<dbReference type="GO" id="GO:0043571">
    <property type="term" value="P:maintenance of CRISPR repeat elements"/>
    <property type="evidence" value="ECO:0007669"/>
    <property type="project" value="InterPro"/>
</dbReference>
<dbReference type="InterPro" id="IPR013419">
    <property type="entry name" value="CRISPR-assoc_prot_Cas7/Csh2"/>
</dbReference>
<proteinExistence type="predicted"/>
<dbReference type="HOGENOM" id="CLU_071770_0_0_9"/>
<name>G2PYK4_9FIRM</name>
<dbReference type="KEGG" id="clc:Calla_2396"/>
<dbReference type="EMBL" id="CP003001">
    <property type="protein sequence ID" value="AEM74923.1"/>
    <property type="molecule type" value="Genomic_DNA"/>
</dbReference>
<dbReference type="Pfam" id="PF05107">
    <property type="entry name" value="Cas_Cas7"/>
    <property type="match status" value="1"/>
</dbReference>
<dbReference type="AlphaFoldDB" id="G2PYK4"/>
<accession>G2PYK4</accession>
<evidence type="ECO:0000313" key="1">
    <source>
        <dbReference type="EMBL" id="AEM74923.1"/>
    </source>
</evidence>
<dbReference type="NCBIfam" id="TIGR01595">
    <property type="entry name" value="cas_CT1132"/>
    <property type="match status" value="1"/>
</dbReference>
<dbReference type="InterPro" id="IPR006482">
    <property type="entry name" value="Cas7_Csh2/Csh2"/>
</dbReference>
<dbReference type="NCBIfam" id="TIGR02590">
    <property type="entry name" value="cas_Csh2"/>
    <property type="match status" value="1"/>
</dbReference>
<dbReference type="Proteomes" id="UP000009257">
    <property type="component" value="Chromosome"/>
</dbReference>
<protein>
    <submittedName>
        <fullName evidence="1">CRISPR-associated protein, Csh2 family</fullName>
    </submittedName>
</protein>
<gene>
    <name evidence="1" type="ORF">Calla_2396</name>
</gene>
<reference evidence="1 2" key="1">
    <citation type="submission" date="2011-08" db="EMBL/GenBank/DDBJ databases">
        <title>Complete sequence of Caldicellulosiruptor lactoaceticus 6A.</title>
        <authorList>
            <consortium name="US DOE Joint Genome Institute"/>
            <person name="Lucas S."/>
            <person name="Han J."/>
            <person name="Lapidus A."/>
            <person name="Cheng J.-F."/>
            <person name="Goodwin L."/>
            <person name="Pitluck S."/>
            <person name="Peters L."/>
            <person name="Davenport K."/>
            <person name="Detter J.C."/>
            <person name="Han C."/>
            <person name="Tapia R."/>
            <person name="Land M."/>
            <person name="Hauser L."/>
            <person name="Kyrpides N."/>
            <person name="Ivanova N."/>
            <person name="Ovchinnikova G."/>
            <person name="Pagani I."/>
            <person name="Blumer-Schuette S.E."/>
            <person name="Kelly R.M."/>
            <person name="Woyke T."/>
        </authorList>
    </citation>
    <scope>NUCLEOTIDE SEQUENCE [LARGE SCALE GENOMIC DNA]</scope>
    <source>
        <strain evidence="1 2">6A</strain>
    </source>
</reference>
<dbReference type="RefSeq" id="WP_014043371.1">
    <property type="nucleotide sequence ID" value="NC_015949.1"/>
</dbReference>
<evidence type="ECO:0000313" key="2">
    <source>
        <dbReference type="Proteomes" id="UP000009257"/>
    </source>
</evidence>
<sequence>MEKKIIDKNSEILFTYDAKLCNPNGDPDEENRPRMDWEKEINLVSDLRVKRYIRDYLDDKGIPIYVRKIDGKSVKPEEVIKSVGEDIDELETFIDIRLFGATIPIKGETRTYIGPVQFNWGYSLNKVELLEASITSHFASREKNQQGAIGKDYRVKYSFIAFSGIVSAKRAKITRLTEDDVRFLDRAMKEAIPLQATRSKIGQYPRLYMRVEYVDDKTLLGDLRDYIRLIEVVEKPRKIEDVQLDITSLVEFLEKNKDEISKIYYFKHPDLCLVCGGNAVDFKDAFGTFELEEV</sequence>
<organism evidence="1 2">
    <name type="scientific">Caldicellulosiruptor acetigenus 6A</name>
    <dbReference type="NCBI Taxonomy" id="632516"/>
    <lineage>
        <taxon>Bacteria</taxon>
        <taxon>Bacillati</taxon>
        <taxon>Bacillota</taxon>
        <taxon>Bacillota incertae sedis</taxon>
        <taxon>Caldicellulosiruptorales</taxon>
        <taxon>Caldicellulosiruptoraceae</taxon>
        <taxon>Caldicellulosiruptor</taxon>
    </lineage>
</organism>